<comment type="caution">
    <text evidence="1">The sequence shown here is derived from an EMBL/GenBank/DDBJ whole genome shotgun (WGS) entry which is preliminary data.</text>
</comment>
<dbReference type="EMBL" id="CAXAMM010042461">
    <property type="protein sequence ID" value="CAK9104951.1"/>
    <property type="molecule type" value="Genomic_DNA"/>
</dbReference>
<reference evidence="1 2" key="1">
    <citation type="submission" date="2024-02" db="EMBL/GenBank/DDBJ databases">
        <authorList>
            <person name="Chen Y."/>
            <person name="Shah S."/>
            <person name="Dougan E. K."/>
            <person name="Thang M."/>
            <person name="Chan C."/>
        </authorList>
    </citation>
    <scope>NUCLEOTIDE SEQUENCE [LARGE SCALE GENOMIC DNA]</scope>
</reference>
<gene>
    <name evidence="1" type="ORF">SCF082_LOCUS48936</name>
</gene>
<evidence type="ECO:0000313" key="2">
    <source>
        <dbReference type="Proteomes" id="UP001642464"/>
    </source>
</evidence>
<keyword evidence="2" id="KW-1185">Reference proteome</keyword>
<name>A0ABP0RZ27_9DINO</name>
<organism evidence="1 2">
    <name type="scientific">Durusdinium trenchii</name>
    <dbReference type="NCBI Taxonomy" id="1381693"/>
    <lineage>
        <taxon>Eukaryota</taxon>
        <taxon>Sar</taxon>
        <taxon>Alveolata</taxon>
        <taxon>Dinophyceae</taxon>
        <taxon>Suessiales</taxon>
        <taxon>Symbiodiniaceae</taxon>
        <taxon>Durusdinium</taxon>
    </lineage>
</organism>
<protein>
    <submittedName>
        <fullName evidence="1">Uncharacterized protein</fullName>
    </submittedName>
</protein>
<dbReference type="Proteomes" id="UP001642464">
    <property type="component" value="Unassembled WGS sequence"/>
</dbReference>
<proteinExistence type="predicted"/>
<accession>A0ABP0RZ27</accession>
<sequence>MRCQLRGPASAHAPLRPAQLRAAAQGVVTTCGTPGELRITGSHGCALLQSCDFCVIFLVLAWTIVFEDAQVEAWHETPDLSIETGGAFHSEGPLTLTRSNLTVKTTGAKKGGGLAAVDLILVSSSLQVLNATAFDSGGGFYGKGTLRLDYVSSPKSSLRTLSQRTASGVALLWRVTLTFRTVG</sequence>
<evidence type="ECO:0000313" key="1">
    <source>
        <dbReference type="EMBL" id="CAK9104951.1"/>
    </source>
</evidence>